<reference evidence="1" key="1">
    <citation type="submission" date="2020-05" db="EMBL/GenBank/DDBJ databases">
        <title>Phylogenomic resolution of chytrid fungi.</title>
        <authorList>
            <person name="Stajich J.E."/>
            <person name="Amses K."/>
            <person name="Simmons R."/>
            <person name="Seto K."/>
            <person name="Myers J."/>
            <person name="Bonds A."/>
            <person name="Quandt C.A."/>
            <person name="Barry K."/>
            <person name="Liu P."/>
            <person name="Grigoriev I."/>
            <person name="Longcore J.E."/>
            <person name="James T.Y."/>
        </authorList>
    </citation>
    <scope>NUCLEOTIDE SEQUENCE</scope>
    <source>
        <strain evidence="1">JEL0513</strain>
    </source>
</reference>
<dbReference type="EMBL" id="JADGJH010004634">
    <property type="protein sequence ID" value="KAJ3085105.1"/>
    <property type="molecule type" value="Genomic_DNA"/>
</dbReference>
<keyword evidence="2" id="KW-1185">Reference proteome</keyword>
<accession>A0AAD5SNJ5</accession>
<sequence length="69" mass="7468">LPVFPEETAAAVVGDATAADDDDDDLVPVTVVEVEDDSAFANTADTLRITKDLMPVFFWGVNQELSVWL</sequence>
<dbReference type="Proteomes" id="UP001211907">
    <property type="component" value="Unassembled WGS sequence"/>
</dbReference>
<dbReference type="AlphaFoldDB" id="A0AAD5SNJ5"/>
<organism evidence="1 2">
    <name type="scientific">Physocladia obscura</name>
    <dbReference type="NCBI Taxonomy" id="109957"/>
    <lineage>
        <taxon>Eukaryota</taxon>
        <taxon>Fungi</taxon>
        <taxon>Fungi incertae sedis</taxon>
        <taxon>Chytridiomycota</taxon>
        <taxon>Chytridiomycota incertae sedis</taxon>
        <taxon>Chytridiomycetes</taxon>
        <taxon>Chytridiales</taxon>
        <taxon>Chytriomycetaceae</taxon>
        <taxon>Physocladia</taxon>
    </lineage>
</organism>
<name>A0AAD5SNJ5_9FUNG</name>
<gene>
    <name evidence="1" type="ORF">HK100_009162</name>
</gene>
<proteinExistence type="predicted"/>
<feature type="non-terminal residue" evidence="1">
    <location>
        <position position="1"/>
    </location>
</feature>
<comment type="caution">
    <text evidence="1">The sequence shown here is derived from an EMBL/GenBank/DDBJ whole genome shotgun (WGS) entry which is preliminary data.</text>
</comment>
<evidence type="ECO:0000313" key="1">
    <source>
        <dbReference type="EMBL" id="KAJ3085105.1"/>
    </source>
</evidence>
<protein>
    <submittedName>
        <fullName evidence="1">Uncharacterized protein</fullName>
    </submittedName>
</protein>
<evidence type="ECO:0000313" key="2">
    <source>
        <dbReference type="Proteomes" id="UP001211907"/>
    </source>
</evidence>